<dbReference type="CDD" id="cd00304">
    <property type="entry name" value="RT_like"/>
    <property type="match status" value="1"/>
</dbReference>
<organism evidence="2 3">
    <name type="scientific">Lasius niger</name>
    <name type="common">Black garden ant</name>
    <dbReference type="NCBI Taxonomy" id="67767"/>
    <lineage>
        <taxon>Eukaryota</taxon>
        <taxon>Metazoa</taxon>
        <taxon>Ecdysozoa</taxon>
        <taxon>Arthropoda</taxon>
        <taxon>Hexapoda</taxon>
        <taxon>Insecta</taxon>
        <taxon>Pterygota</taxon>
        <taxon>Neoptera</taxon>
        <taxon>Endopterygota</taxon>
        <taxon>Hymenoptera</taxon>
        <taxon>Apocrita</taxon>
        <taxon>Aculeata</taxon>
        <taxon>Formicoidea</taxon>
        <taxon>Formicidae</taxon>
        <taxon>Formicinae</taxon>
        <taxon>Lasius</taxon>
        <taxon>Lasius</taxon>
    </lineage>
</organism>
<dbReference type="PaxDb" id="67767-A0A0J7K135"/>
<dbReference type="PANTHER" id="PTHR21301:SF10">
    <property type="entry name" value="REVERSE TRANSCRIPTASE DOMAIN-CONTAINING PROTEIN"/>
    <property type="match status" value="1"/>
</dbReference>
<sequence length="203" mass="23187">MELIKCVENNMSKLPRNICLNIRNRDFIRDNPDVIFTRADKGNVTIALNKIDYLEKMNVLLGDTNTYTTINKDLTKKLRKKREFIDEKTYKKLNCTDGVLPRAYGLPKIHKPGCLLRTFGTPMGSPLSPVIADITLQDLETRAVEILPIKLPFYCRYVDDIALAIPSSLFNTVLQTFNSFHPRLQFTMEKGTDGSLNFLDITI</sequence>
<accession>A0A0J7K135</accession>
<evidence type="ECO:0000259" key="1">
    <source>
        <dbReference type="PROSITE" id="PS50878"/>
    </source>
</evidence>
<keyword evidence="3" id="KW-1185">Reference proteome</keyword>
<gene>
    <name evidence="2" type="ORF">RF55_18601</name>
</gene>
<dbReference type="Proteomes" id="UP000036403">
    <property type="component" value="Unassembled WGS sequence"/>
</dbReference>
<feature type="domain" description="Reverse transcriptase" evidence="1">
    <location>
        <begin position="1"/>
        <end position="203"/>
    </location>
</feature>
<dbReference type="PROSITE" id="PS50878">
    <property type="entry name" value="RT_POL"/>
    <property type="match status" value="1"/>
</dbReference>
<protein>
    <recommendedName>
        <fullName evidence="1">Reverse transcriptase domain-containing protein</fullName>
    </recommendedName>
</protein>
<dbReference type="OrthoDB" id="10066550at2759"/>
<evidence type="ECO:0000313" key="2">
    <source>
        <dbReference type="EMBL" id="KMQ84009.1"/>
    </source>
</evidence>
<reference evidence="2 3" key="1">
    <citation type="submission" date="2015-04" db="EMBL/GenBank/DDBJ databases">
        <title>Lasius niger genome sequencing.</title>
        <authorList>
            <person name="Konorov E.A."/>
            <person name="Nikitin M.A."/>
            <person name="Kirill M.V."/>
            <person name="Chang P."/>
        </authorList>
    </citation>
    <scope>NUCLEOTIDE SEQUENCE [LARGE SCALE GENOMIC DNA]</scope>
    <source>
        <tissue evidence="2">Whole</tissue>
    </source>
</reference>
<dbReference type="EMBL" id="LBMM01017644">
    <property type="protein sequence ID" value="KMQ84009.1"/>
    <property type="molecule type" value="Genomic_DNA"/>
</dbReference>
<dbReference type="SUPFAM" id="SSF56672">
    <property type="entry name" value="DNA/RNA polymerases"/>
    <property type="match status" value="1"/>
</dbReference>
<name>A0A0J7K135_LASNI</name>
<evidence type="ECO:0000313" key="3">
    <source>
        <dbReference type="Proteomes" id="UP000036403"/>
    </source>
</evidence>
<dbReference type="GO" id="GO:0071897">
    <property type="term" value="P:DNA biosynthetic process"/>
    <property type="evidence" value="ECO:0007669"/>
    <property type="project" value="UniProtKB-ARBA"/>
</dbReference>
<proteinExistence type="predicted"/>
<dbReference type="InterPro" id="IPR043502">
    <property type="entry name" value="DNA/RNA_pol_sf"/>
</dbReference>
<dbReference type="PANTHER" id="PTHR21301">
    <property type="entry name" value="REVERSE TRANSCRIPTASE"/>
    <property type="match status" value="1"/>
</dbReference>
<comment type="caution">
    <text evidence="2">The sequence shown here is derived from an EMBL/GenBank/DDBJ whole genome shotgun (WGS) entry which is preliminary data.</text>
</comment>
<dbReference type="InterPro" id="IPR000477">
    <property type="entry name" value="RT_dom"/>
</dbReference>
<dbReference type="AlphaFoldDB" id="A0A0J7K135"/>